<dbReference type="GO" id="GO:0008273">
    <property type="term" value="F:calcium, potassium:sodium antiporter activity"/>
    <property type="evidence" value="ECO:0007669"/>
    <property type="project" value="TreeGrafter"/>
</dbReference>
<dbReference type="InterPro" id="IPR004837">
    <property type="entry name" value="NaCa_Exmemb"/>
</dbReference>
<dbReference type="FunFam" id="1.20.1420.30:FF:000004">
    <property type="entry name" value="Sodium/potassium/calcium exchanger 2 isoform 1"/>
    <property type="match status" value="1"/>
</dbReference>
<dbReference type="PANTHER" id="PTHR10846">
    <property type="entry name" value="SODIUM/POTASSIUM/CALCIUM EXCHANGER"/>
    <property type="match status" value="1"/>
</dbReference>
<feature type="transmembrane region" description="Helical" evidence="8">
    <location>
        <begin position="72"/>
        <end position="90"/>
    </location>
</feature>
<evidence type="ECO:0000256" key="2">
    <source>
        <dbReference type="ARBA" id="ARBA00005364"/>
    </source>
</evidence>
<dbReference type="Proteomes" id="UP001162640">
    <property type="component" value="Unassembled WGS sequence"/>
</dbReference>
<name>A0A9W7EKM5_9STRA</name>
<feature type="region of interest" description="Disordered" evidence="7">
    <location>
        <begin position="1"/>
        <end position="20"/>
    </location>
</feature>
<evidence type="ECO:0000256" key="1">
    <source>
        <dbReference type="ARBA" id="ARBA00004141"/>
    </source>
</evidence>
<feature type="transmembrane region" description="Helical" evidence="8">
    <location>
        <begin position="266"/>
        <end position="285"/>
    </location>
</feature>
<feature type="transmembrane region" description="Helical" evidence="8">
    <location>
        <begin position="232"/>
        <end position="254"/>
    </location>
</feature>
<evidence type="ECO:0000256" key="3">
    <source>
        <dbReference type="ARBA" id="ARBA00022449"/>
    </source>
</evidence>
<evidence type="ECO:0000256" key="5">
    <source>
        <dbReference type="ARBA" id="ARBA00022989"/>
    </source>
</evidence>
<protein>
    <recommendedName>
        <fullName evidence="9">Sodium/calcium exchanger membrane region domain-containing protein</fullName>
    </recommendedName>
</protein>
<keyword evidence="6 8" id="KW-0472">Membrane</keyword>
<sequence length="393" mass="43624">MFGGRGSRKAVNTQTASGPKDPVLNHGLIIDRLRDGATHNRSNQKKKAGKLWKKHAAYRSAKRAHKKSNRHNIFFTAMLAGLMLFAIYAYDGGSRGTRVAMNTDGNLEKFDFLGILEEEVEVVVCKNETDRTQKQIDCDANDYCISPEYFEDPFTEEQLRGGALAFHFLVMIWMFAGLAIVCDDYFESSLESICESLDLKEDVAGATFMAAGGSAPELFTSVMGVFVSKNDIGFGTIVGSAVFNVLFVIAMCAFVVPNLKVTWWPLARDCVSYCIGIIALVGVVIDFEVHHFEAAILLMFYAGYVTIMYFNDSLEIWTTKQVNASIEANKNMPPWKLFLHKIVSSTPFDIIIYAGEALRGAKRRAGSSIFMAVMSLHEDSMRSEATSINNILN</sequence>
<dbReference type="PANTHER" id="PTHR10846:SF73">
    <property type="entry name" value="SODIUM_CALCIUM EXCHANGER MEMBRANE REGION DOMAIN-CONTAINING PROTEIN"/>
    <property type="match status" value="1"/>
</dbReference>
<dbReference type="EMBL" id="BLQM01000283">
    <property type="protein sequence ID" value="GMH80488.1"/>
    <property type="molecule type" value="Genomic_DNA"/>
</dbReference>
<comment type="subcellular location">
    <subcellularLocation>
        <location evidence="1">Membrane</location>
        <topology evidence="1">Multi-pass membrane protein</topology>
    </subcellularLocation>
</comment>
<keyword evidence="5 8" id="KW-1133">Transmembrane helix</keyword>
<evidence type="ECO:0000256" key="8">
    <source>
        <dbReference type="SAM" id="Phobius"/>
    </source>
</evidence>
<dbReference type="InterPro" id="IPR004481">
    <property type="entry name" value="K/Na/Ca-exchanger"/>
</dbReference>
<keyword evidence="3" id="KW-0813">Transport</keyword>
<keyword evidence="4 8" id="KW-0812">Transmembrane</keyword>
<evidence type="ECO:0000313" key="11">
    <source>
        <dbReference type="Proteomes" id="UP001162640"/>
    </source>
</evidence>
<reference evidence="11" key="1">
    <citation type="journal article" date="2023" name="Commun. Biol.">
        <title>Genome analysis of Parmales, the sister group of diatoms, reveals the evolutionary specialization of diatoms from phago-mixotrophs to photoautotrophs.</title>
        <authorList>
            <person name="Ban H."/>
            <person name="Sato S."/>
            <person name="Yoshikawa S."/>
            <person name="Yamada K."/>
            <person name="Nakamura Y."/>
            <person name="Ichinomiya M."/>
            <person name="Sato N."/>
            <person name="Blanc-Mathieu R."/>
            <person name="Endo H."/>
            <person name="Kuwata A."/>
            <person name="Ogata H."/>
        </authorList>
    </citation>
    <scope>NUCLEOTIDE SEQUENCE [LARGE SCALE GENOMIC DNA]</scope>
</reference>
<dbReference type="GO" id="GO:0005886">
    <property type="term" value="C:plasma membrane"/>
    <property type="evidence" value="ECO:0007669"/>
    <property type="project" value="TreeGrafter"/>
</dbReference>
<keyword evidence="3" id="KW-0050">Antiport</keyword>
<dbReference type="GO" id="GO:0005262">
    <property type="term" value="F:calcium channel activity"/>
    <property type="evidence" value="ECO:0007669"/>
    <property type="project" value="TreeGrafter"/>
</dbReference>
<gene>
    <name evidence="10" type="ORF">TL16_g08566</name>
</gene>
<proteinExistence type="inferred from homology"/>
<dbReference type="Pfam" id="PF01699">
    <property type="entry name" value="Na_Ca_ex"/>
    <property type="match status" value="1"/>
</dbReference>
<evidence type="ECO:0000256" key="7">
    <source>
        <dbReference type="SAM" id="MobiDB-lite"/>
    </source>
</evidence>
<comment type="similarity">
    <text evidence="2">Belongs to the Ca(2+):cation antiporter (CaCA) (TC 2.A.19) family. SLC24A subfamily.</text>
</comment>
<dbReference type="AlphaFoldDB" id="A0A9W7EKM5"/>
<evidence type="ECO:0000259" key="9">
    <source>
        <dbReference type="Pfam" id="PF01699"/>
    </source>
</evidence>
<feature type="transmembrane region" description="Helical" evidence="8">
    <location>
        <begin position="163"/>
        <end position="182"/>
    </location>
</feature>
<dbReference type="Gene3D" id="1.20.1420.30">
    <property type="entry name" value="NCX, central ion-binding region"/>
    <property type="match status" value="1"/>
</dbReference>
<evidence type="ECO:0000256" key="4">
    <source>
        <dbReference type="ARBA" id="ARBA00022692"/>
    </source>
</evidence>
<dbReference type="GO" id="GO:0006874">
    <property type="term" value="P:intracellular calcium ion homeostasis"/>
    <property type="evidence" value="ECO:0007669"/>
    <property type="project" value="TreeGrafter"/>
</dbReference>
<evidence type="ECO:0000313" key="10">
    <source>
        <dbReference type="EMBL" id="GMH80488.1"/>
    </source>
</evidence>
<organism evidence="10 11">
    <name type="scientific">Triparma laevis f. inornata</name>
    <dbReference type="NCBI Taxonomy" id="1714386"/>
    <lineage>
        <taxon>Eukaryota</taxon>
        <taxon>Sar</taxon>
        <taxon>Stramenopiles</taxon>
        <taxon>Ochrophyta</taxon>
        <taxon>Bolidophyceae</taxon>
        <taxon>Parmales</taxon>
        <taxon>Triparmaceae</taxon>
        <taxon>Triparma</taxon>
    </lineage>
</organism>
<evidence type="ECO:0000256" key="6">
    <source>
        <dbReference type="ARBA" id="ARBA00023136"/>
    </source>
</evidence>
<comment type="caution">
    <text evidence="10">The sequence shown here is derived from an EMBL/GenBank/DDBJ whole genome shotgun (WGS) entry which is preliminary data.</text>
</comment>
<feature type="transmembrane region" description="Helical" evidence="8">
    <location>
        <begin position="203"/>
        <end position="226"/>
    </location>
</feature>
<dbReference type="InterPro" id="IPR044880">
    <property type="entry name" value="NCX_ion-bd_dom_sf"/>
</dbReference>
<feature type="domain" description="Sodium/calcium exchanger membrane region" evidence="9">
    <location>
        <begin position="168"/>
        <end position="309"/>
    </location>
</feature>
<accession>A0A9W7EKM5</accession>
<feature type="transmembrane region" description="Helical" evidence="8">
    <location>
        <begin position="291"/>
        <end position="310"/>
    </location>
</feature>